<keyword evidence="5" id="KW-0997">Cell inner membrane</keyword>
<name>A0A2T4Z809_9BACL</name>
<dbReference type="InterPro" id="IPR027417">
    <property type="entry name" value="P-loop_NTPase"/>
</dbReference>
<evidence type="ECO:0000256" key="4">
    <source>
        <dbReference type="ARBA" id="ARBA00022475"/>
    </source>
</evidence>
<keyword evidence="3" id="KW-0813">Transport</keyword>
<evidence type="ECO:0000256" key="1">
    <source>
        <dbReference type="ARBA" id="ARBA00004202"/>
    </source>
</evidence>
<dbReference type="PROSITE" id="PS50893">
    <property type="entry name" value="ABC_TRANSPORTER_2"/>
    <property type="match status" value="1"/>
</dbReference>
<dbReference type="GO" id="GO:0005886">
    <property type="term" value="C:plasma membrane"/>
    <property type="evidence" value="ECO:0007669"/>
    <property type="project" value="UniProtKB-SubCell"/>
</dbReference>
<dbReference type="GO" id="GO:0015833">
    <property type="term" value="P:peptide transport"/>
    <property type="evidence" value="ECO:0007669"/>
    <property type="project" value="InterPro"/>
</dbReference>
<evidence type="ECO:0000256" key="7">
    <source>
        <dbReference type="ARBA" id="ARBA00022840"/>
    </source>
</evidence>
<keyword evidence="4" id="KW-1003">Cell membrane</keyword>
<dbReference type="CDD" id="cd03257">
    <property type="entry name" value="ABC_NikE_OppD_transporters"/>
    <property type="match status" value="1"/>
</dbReference>
<dbReference type="InterPro" id="IPR013563">
    <property type="entry name" value="Oligopep_ABC_C"/>
</dbReference>
<evidence type="ECO:0000256" key="2">
    <source>
        <dbReference type="ARBA" id="ARBA00005417"/>
    </source>
</evidence>
<dbReference type="Pfam" id="PF08352">
    <property type="entry name" value="oligo_HPY"/>
    <property type="match status" value="1"/>
</dbReference>
<comment type="similarity">
    <text evidence="2">Belongs to the ABC transporter superfamily.</text>
</comment>
<keyword evidence="8" id="KW-1278">Translocase</keyword>
<gene>
    <name evidence="11" type="ORF">C8J48_0585</name>
</gene>
<dbReference type="PANTHER" id="PTHR43297:SF14">
    <property type="entry name" value="ATPASE AAA-TYPE CORE DOMAIN-CONTAINING PROTEIN"/>
    <property type="match status" value="1"/>
</dbReference>
<evidence type="ECO:0000259" key="10">
    <source>
        <dbReference type="PROSITE" id="PS50893"/>
    </source>
</evidence>
<dbReference type="InterPro" id="IPR017871">
    <property type="entry name" value="ABC_transporter-like_CS"/>
</dbReference>
<dbReference type="SMART" id="SM00382">
    <property type="entry name" value="AAA"/>
    <property type="match status" value="1"/>
</dbReference>
<evidence type="ECO:0000256" key="3">
    <source>
        <dbReference type="ARBA" id="ARBA00022448"/>
    </source>
</evidence>
<dbReference type="Pfam" id="PF00005">
    <property type="entry name" value="ABC_tran"/>
    <property type="match status" value="1"/>
</dbReference>
<comment type="caution">
    <text evidence="11">The sequence shown here is derived from an EMBL/GenBank/DDBJ whole genome shotgun (WGS) entry which is preliminary data.</text>
</comment>
<reference evidence="11 12" key="1">
    <citation type="submission" date="2018-04" db="EMBL/GenBank/DDBJ databases">
        <title>Genomic Encyclopedia of Archaeal and Bacterial Type Strains, Phase II (KMG-II): from individual species to whole genera.</title>
        <authorList>
            <person name="Goeker M."/>
        </authorList>
    </citation>
    <scope>NUCLEOTIDE SEQUENCE [LARGE SCALE GENOMIC DNA]</scope>
    <source>
        <strain evidence="11 12">DSM 45169</strain>
    </source>
</reference>
<keyword evidence="6" id="KW-0547">Nucleotide-binding</keyword>
<dbReference type="InterPro" id="IPR003439">
    <property type="entry name" value="ABC_transporter-like_ATP-bd"/>
</dbReference>
<dbReference type="InterPro" id="IPR003593">
    <property type="entry name" value="AAA+_ATPase"/>
</dbReference>
<dbReference type="GO" id="GO:0016887">
    <property type="term" value="F:ATP hydrolysis activity"/>
    <property type="evidence" value="ECO:0007669"/>
    <property type="project" value="InterPro"/>
</dbReference>
<dbReference type="SUPFAM" id="SSF52540">
    <property type="entry name" value="P-loop containing nucleoside triphosphate hydrolases"/>
    <property type="match status" value="1"/>
</dbReference>
<comment type="subcellular location">
    <subcellularLocation>
        <location evidence="1">Cell membrane</location>
        <topology evidence="1">Peripheral membrane protein</topology>
    </subcellularLocation>
</comment>
<dbReference type="GO" id="GO:0005524">
    <property type="term" value="F:ATP binding"/>
    <property type="evidence" value="ECO:0007669"/>
    <property type="project" value="UniProtKB-KW"/>
</dbReference>
<sequence>MSILAVRQLSVWGKEKRIVDSISFDIHQGEWFALVGQSGSGKSVTAAAIGQLLPPNLYATGDVRYRDKNIVTLSETAIRQLRGKRLSYIFQDYQGSFTPFLTIGRHFEEYQRTHLNLSRAARKQQAEEALRSVGLSEQLYNRYPFQLSGGQLQRVSIAIALLLKPDILVADEPTTALDSVSSFQILQLLSRLQDETGCAILFITHDLRHVKKYADQIAVMNEGAIVESGAAKKILGNPSHPYTRTLIRSMPTLVQRDALTPEGVLP</sequence>
<evidence type="ECO:0000256" key="5">
    <source>
        <dbReference type="ARBA" id="ARBA00022519"/>
    </source>
</evidence>
<evidence type="ECO:0000313" key="11">
    <source>
        <dbReference type="EMBL" id="PTM58013.1"/>
    </source>
</evidence>
<evidence type="ECO:0000256" key="9">
    <source>
        <dbReference type="ARBA" id="ARBA00023136"/>
    </source>
</evidence>
<dbReference type="PANTHER" id="PTHR43297">
    <property type="entry name" value="OLIGOPEPTIDE TRANSPORT ATP-BINDING PROTEIN APPD"/>
    <property type="match status" value="1"/>
</dbReference>
<dbReference type="AlphaFoldDB" id="A0A2T4Z809"/>
<dbReference type="PROSITE" id="PS00211">
    <property type="entry name" value="ABC_TRANSPORTER_1"/>
    <property type="match status" value="1"/>
</dbReference>
<dbReference type="Proteomes" id="UP000241639">
    <property type="component" value="Unassembled WGS sequence"/>
</dbReference>
<protein>
    <submittedName>
        <fullName evidence="11">Peptide/nickel transport system ATP-binding protein</fullName>
    </submittedName>
</protein>
<evidence type="ECO:0000256" key="6">
    <source>
        <dbReference type="ARBA" id="ARBA00022741"/>
    </source>
</evidence>
<dbReference type="InterPro" id="IPR050388">
    <property type="entry name" value="ABC_Ni/Peptide_Import"/>
</dbReference>
<dbReference type="Gene3D" id="3.40.50.300">
    <property type="entry name" value="P-loop containing nucleotide triphosphate hydrolases"/>
    <property type="match status" value="1"/>
</dbReference>
<dbReference type="EMBL" id="PZZP01000001">
    <property type="protein sequence ID" value="PTM58013.1"/>
    <property type="molecule type" value="Genomic_DNA"/>
</dbReference>
<keyword evidence="7 11" id="KW-0067">ATP-binding</keyword>
<keyword evidence="12" id="KW-1185">Reference proteome</keyword>
<evidence type="ECO:0000313" key="12">
    <source>
        <dbReference type="Proteomes" id="UP000241639"/>
    </source>
</evidence>
<keyword evidence="9" id="KW-0472">Membrane</keyword>
<feature type="domain" description="ABC transporter" evidence="10">
    <location>
        <begin position="4"/>
        <end position="247"/>
    </location>
</feature>
<organism evidence="11 12">
    <name type="scientific">Desmospora activa DSM 45169</name>
    <dbReference type="NCBI Taxonomy" id="1121389"/>
    <lineage>
        <taxon>Bacteria</taxon>
        <taxon>Bacillati</taxon>
        <taxon>Bacillota</taxon>
        <taxon>Bacilli</taxon>
        <taxon>Bacillales</taxon>
        <taxon>Thermoactinomycetaceae</taxon>
        <taxon>Desmospora</taxon>
    </lineage>
</organism>
<evidence type="ECO:0000256" key="8">
    <source>
        <dbReference type="ARBA" id="ARBA00022967"/>
    </source>
</evidence>
<proteinExistence type="inferred from homology"/>
<accession>A0A2T4Z809</accession>
<dbReference type="RefSeq" id="WP_342748215.1">
    <property type="nucleotide sequence ID" value="NZ_PZZP01000001.1"/>
</dbReference>